<dbReference type="OMA" id="CQFEYAA"/>
<dbReference type="InterPro" id="IPR025487">
    <property type="entry name" value="DUF4379"/>
</dbReference>
<dbReference type="VEuPathDB" id="TriTrypDB:BSAL_07525"/>
<dbReference type="AlphaFoldDB" id="A0A0S4KFW8"/>
<sequence length="482" mass="53414">MRRLAVLPTCCARTPSYVCLIDAIRAYGVLLSTRRLLDVSPSLPSQRFVSNTQSSSSSGASSFAECTGTFDVTGLPARIQSELDHAKTAALQRHLKLPHSSGKDEKVRHLAQLTPDSKWTVSWSCRDCATSWTSRVSERCDNRVAMRFGCPSCASASAATTTTAESSCCTEEGDHHVANRRLVDAFPMLAVDWNTTANNDPSFGIDDEVDTVLESSPIKAWWSCSCCRRSWREAVFARVQRFVRRRDSISLALKETQEKGRKVSSPNAGNHCPRCEALLDPQTNDVCTPGTPLAQHAYLMSEVVLTSHQNPALMPLSGSNNLNWKCSYCEGMYKACLSDRYARAVHCPTCTGGQRAAPKAMELPPSNAIAITRPDVCHEISDRTLSNLVMRYMTPTDPRTVRFLCRTCLEPYQMTMHSRCLFPLGESACPKCRAALQRAMRDHHNSGEKPHTAAFANRKKRHTFENMTIAESKLKRLGSLTN</sequence>
<reference evidence="3" key="1">
    <citation type="submission" date="2015-09" db="EMBL/GenBank/DDBJ databases">
        <authorList>
            <consortium name="Pathogen Informatics"/>
        </authorList>
    </citation>
    <scope>NUCLEOTIDE SEQUENCE [LARGE SCALE GENOMIC DNA]</scope>
    <source>
        <strain evidence="3">Lake Konstanz</strain>
    </source>
</reference>
<evidence type="ECO:0000313" key="2">
    <source>
        <dbReference type="EMBL" id="CUI14556.1"/>
    </source>
</evidence>
<feature type="domain" description="Treble clef zinc finger" evidence="1">
    <location>
        <begin position="109"/>
        <end position="155"/>
    </location>
</feature>
<gene>
    <name evidence="2" type="ORF">BSAL_07525</name>
</gene>
<evidence type="ECO:0000259" key="1">
    <source>
        <dbReference type="Pfam" id="PF14311"/>
    </source>
</evidence>
<dbReference type="PANTHER" id="PTHR37317:SF5">
    <property type="entry name" value="ZINC-RIBBON DOMAIN-CONTAINING PROTEIN-RELATED"/>
    <property type="match status" value="1"/>
</dbReference>
<dbReference type="PANTHER" id="PTHR37317">
    <property type="entry name" value="BLR8090 PROTEIN"/>
    <property type="match status" value="1"/>
</dbReference>
<dbReference type="Pfam" id="PF14311">
    <property type="entry name" value="DUF4379"/>
    <property type="match status" value="1"/>
</dbReference>
<protein>
    <recommendedName>
        <fullName evidence="1">Treble clef zinc finger domain-containing protein</fullName>
    </recommendedName>
</protein>
<name>A0A0S4KFW8_BODSA</name>
<organism evidence="2 3">
    <name type="scientific">Bodo saltans</name>
    <name type="common">Flagellated protozoan</name>
    <dbReference type="NCBI Taxonomy" id="75058"/>
    <lineage>
        <taxon>Eukaryota</taxon>
        <taxon>Discoba</taxon>
        <taxon>Euglenozoa</taxon>
        <taxon>Kinetoplastea</taxon>
        <taxon>Metakinetoplastina</taxon>
        <taxon>Eubodonida</taxon>
        <taxon>Bodonidae</taxon>
        <taxon>Bodo</taxon>
    </lineage>
</organism>
<dbReference type="EMBL" id="CYKH01001404">
    <property type="protein sequence ID" value="CUI14556.1"/>
    <property type="molecule type" value="Genomic_DNA"/>
</dbReference>
<accession>A0A0S4KFW8</accession>
<proteinExistence type="predicted"/>
<evidence type="ECO:0000313" key="3">
    <source>
        <dbReference type="Proteomes" id="UP000051952"/>
    </source>
</evidence>
<dbReference type="Proteomes" id="UP000051952">
    <property type="component" value="Unassembled WGS sequence"/>
</dbReference>
<keyword evidence="3" id="KW-1185">Reference proteome</keyword>